<organism evidence="4 5">
    <name type="scientific">Arsenicicoccus bolidensis</name>
    <dbReference type="NCBI Taxonomy" id="229480"/>
    <lineage>
        <taxon>Bacteria</taxon>
        <taxon>Bacillati</taxon>
        <taxon>Actinomycetota</taxon>
        <taxon>Actinomycetes</taxon>
        <taxon>Micrococcales</taxon>
        <taxon>Intrasporangiaceae</taxon>
        <taxon>Arsenicicoccus</taxon>
    </lineage>
</organism>
<keyword evidence="2" id="KW-0812">Transmembrane</keyword>
<keyword evidence="5" id="KW-1185">Reference proteome</keyword>
<feature type="transmembrane region" description="Helical" evidence="2">
    <location>
        <begin position="205"/>
        <end position="224"/>
    </location>
</feature>
<feature type="transmembrane region" description="Helical" evidence="2">
    <location>
        <begin position="108"/>
        <end position="128"/>
    </location>
</feature>
<feature type="transmembrane region" description="Helical" evidence="2">
    <location>
        <begin position="177"/>
        <end position="199"/>
    </location>
</feature>
<gene>
    <name evidence="4" type="ORF">MHL29_13230</name>
</gene>
<protein>
    <submittedName>
        <fullName evidence="4">Phosphatase PAP2 family protein</fullName>
    </submittedName>
</protein>
<dbReference type="Pfam" id="PF01569">
    <property type="entry name" value="PAP2"/>
    <property type="match status" value="1"/>
</dbReference>
<dbReference type="Gene3D" id="1.20.144.10">
    <property type="entry name" value="Phosphatidic acid phosphatase type 2/haloperoxidase"/>
    <property type="match status" value="1"/>
</dbReference>
<dbReference type="Proteomes" id="UP001521931">
    <property type="component" value="Unassembled WGS sequence"/>
</dbReference>
<evidence type="ECO:0000256" key="2">
    <source>
        <dbReference type="SAM" id="Phobius"/>
    </source>
</evidence>
<feature type="domain" description="Phosphatidic acid phosphatase type 2/haloperoxidase" evidence="3">
    <location>
        <begin position="110"/>
        <end position="220"/>
    </location>
</feature>
<dbReference type="SMART" id="SM00014">
    <property type="entry name" value="acidPPc"/>
    <property type="match status" value="1"/>
</dbReference>
<evidence type="ECO:0000313" key="4">
    <source>
        <dbReference type="EMBL" id="MCG7322841.1"/>
    </source>
</evidence>
<sequence>MSPTRRTSLRGRLRRHHARQLARAVLTAVVLSAPVIALAVLVQQRFAPLMELDQRAIVAATDVTRAHPDLRSALVLWQEIWQPWRAYLAATLVCLWTWRARGMTARSWWAWITMMLGWNLFLQVKLLVQRARPVVDDPVSHAPGYSFPSGHAANTAAICMVLVVLLWPLLRTRAQRVVAVVLAAVATVTVLLDRVYLGVHFPSDVTAGLLLAAAFVYGSWRGFVHVPATGEHGIPANPADPTDPSTERTEALGTRRT</sequence>
<dbReference type="PANTHER" id="PTHR14969:SF13">
    <property type="entry name" value="AT30094P"/>
    <property type="match status" value="1"/>
</dbReference>
<reference evidence="4 5" key="1">
    <citation type="submission" date="2022-02" db="EMBL/GenBank/DDBJ databases">
        <title>Uncovering new skin microbiome diversity through culturing and metagenomics.</title>
        <authorList>
            <person name="Conlan S."/>
            <person name="Deming C."/>
            <person name="Nisc Comparative Sequencing Program N."/>
            <person name="Segre J.A."/>
        </authorList>
    </citation>
    <scope>NUCLEOTIDE SEQUENCE [LARGE SCALE GENOMIC DNA]</scope>
    <source>
        <strain evidence="4 5">ACRQZ</strain>
    </source>
</reference>
<name>A0ABS9Q4N6_9MICO</name>
<evidence type="ECO:0000259" key="3">
    <source>
        <dbReference type="SMART" id="SM00014"/>
    </source>
</evidence>
<dbReference type="PANTHER" id="PTHR14969">
    <property type="entry name" value="SPHINGOSINE-1-PHOSPHATE PHOSPHOHYDROLASE"/>
    <property type="match status" value="1"/>
</dbReference>
<comment type="caution">
    <text evidence="4">The sequence shown here is derived from an EMBL/GenBank/DDBJ whole genome shotgun (WGS) entry which is preliminary data.</text>
</comment>
<evidence type="ECO:0000313" key="5">
    <source>
        <dbReference type="Proteomes" id="UP001521931"/>
    </source>
</evidence>
<keyword evidence="2" id="KW-0472">Membrane</keyword>
<feature type="transmembrane region" description="Helical" evidence="2">
    <location>
        <begin position="21"/>
        <end position="42"/>
    </location>
</feature>
<feature type="transmembrane region" description="Helical" evidence="2">
    <location>
        <begin position="84"/>
        <end position="101"/>
    </location>
</feature>
<dbReference type="EMBL" id="JAKRCV010000047">
    <property type="protein sequence ID" value="MCG7322841.1"/>
    <property type="molecule type" value="Genomic_DNA"/>
</dbReference>
<keyword evidence="2" id="KW-1133">Transmembrane helix</keyword>
<dbReference type="InterPro" id="IPR000326">
    <property type="entry name" value="PAP2/HPO"/>
</dbReference>
<accession>A0ABS9Q4N6</accession>
<dbReference type="SUPFAM" id="SSF48317">
    <property type="entry name" value="Acid phosphatase/Vanadium-dependent haloperoxidase"/>
    <property type="match status" value="1"/>
</dbReference>
<dbReference type="RefSeq" id="WP_239265265.1">
    <property type="nucleotide sequence ID" value="NZ_JAKRCV010000047.1"/>
</dbReference>
<feature type="region of interest" description="Disordered" evidence="1">
    <location>
        <begin position="233"/>
        <end position="257"/>
    </location>
</feature>
<feature type="transmembrane region" description="Helical" evidence="2">
    <location>
        <begin position="148"/>
        <end position="170"/>
    </location>
</feature>
<proteinExistence type="predicted"/>
<dbReference type="InterPro" id="IPR036938">
    <property type="entry name" value="PAP2/HPO_sf"/>
</dbReference>
<evidence type="ECO:0000256" key="1">
    <source>
        <dbReference type="SAM" id="MobiDB-lite"/>
    </source>
</evidence>